<organism evidence="8 9">
    <name type="scientific">Cryptosporangium japonicum</name>
    <dbReference type="NCBI Taxonomy" id="80872"/>
    <lineage>
        <taxon>Bacteria</taxon>
        <taxon>Bacillati</taxon>
        <taxon>Actinomycetota</taxon>
        <taxon>Actinomycetes</taxon>
        <taxon>Cryptosporangiales</taxon>
        <taxon>Cryptosporangiaceae</taxon>
        <taxon>Cryptosporangium</taxon>
    </lineage>
</organism>
<evidence type="ECO:0000256" key="6">
    <source>
        <dbReference type="SAM" id="Phobius"/>
    </source>
</evidence>
<dbReference type="InterPro" id="IPR010432">
    <property type="entry name" value="RDD"/>
</dbReference>
<protein>
    <recommendedName>
        <fullName evidence="7">RDD domain-containing protein</fullName>
    </recommendedName>
</protein>
<dbReference type="RefSeq" id="WP_344650731.1">
    <property type="nucleotide sequence ID" value="NZ_BAAAGX010000016.1"/>
</dbReference>
<feature type="domain" description="RDD" evidence="7">
    <location>
        <begin position="52"/>
        <end position="137"/>
    </location>
</feature>
<evidence type="ECO:0000259" key="7">
    <source>
        <dbReference type="Pfam" id="PF06271"/>
    </source>
</evidence>
<keyword evidence="2" id="KW-1003">Cell membrane</keyword>
<reference evidence="9" key="1">
    <citation type="journal article" date="2019" name="Int. J. Syst. Evol. Microbiol.">
        <title>The Global Catalogue of Microorganisms (GCM) 10K type strain sequencing project: providing services to taxonomists for standard genome sequencing and annotation.</title>
        <authorList>
            <consortium name="The Broad Institute Genomics Platform"/>
            <consortium name="The Broad Institute Genome Sequencing Center for Infectious Disease"/>
            <person name="Wu L."/>
            <person name="Ma J."/>
        </authorList>
    </citation>
    <scope>NUCLEOTIDE SEQUENCE [LARGE SCALE GENOMIC DNA]</scope>
    <source>
        <strain evidence="9">JCM 10425</strain>
    </source>
</reference>
<evidence type="ECO:0000256" key="1">
    <source>
        <dbReference type="ARBA" id="ARBA00004651"/>
    </source>
</evidence>
<evidence type="ECO:0000256" key="2">
    <source>
        <dbReference type="ARBA" id="ARBA00022475"/>
    </source>
</evidence>
<dbReference type="PANTHER" id="PTHR36115">
    <property type="entry name" value="PROLINE-RICH ANTIGEN HOMOLOG-RELATED"/>
    <property type="match status" value="1"/>
</dbReference>
<accession>A0ABP3E9I4</accession>
<evidence type="ECO:0000256" key="4">
    <source>
        <dbReference type="ARBA" id="ARBA00022989"/>
    </source>
</evidence>
<dbReference type="Proteomes" id="UP001500967">
    <property type="component" value="Unassembled WGS sequence"/>
</dbReference>
<dbReference type="InterPro" id="IPR051791">
    <property type="entry name" value="Pra-immunoreactive"/>
</dbReference>
<evidence type="ECO:0000313" key="8">
    <source>
        <dbReference type="EMBL" id="GAA0253793.1"/>
    </source>
</evidence>
<evidence type="ECO:0000256" key="5">
    <source>
        <dbReference type="ARBA" id="ARBA00023136"/>
    </source>
</evidence>
<comment type="subcellular location">
    <subcellularLocation>
        <location evidence="1">Cell membrane</location>
        <topology evidence="1">Multi-pass membrane protein</topology>
    </subcellularLocation>
</comment>
<keyword evidence="3 6" id="KW-0812">Transmembrane</keyword>
<dbReference type="PANTHER" id="PTHR36115:SF6">
    <property type="entry name" value="PROLINE-RICH ANTIGEN HOMOLOG"/>
    <property type="match status" value="1"/>
</dbReference>
<name>A0ABP3E9I4_9ACTN</name>
<keyword evidence="4 6" id="KW-1133">Transmembrane helix</keyword>
<keyword evidence="9" id="KW-1185">Reference proteome</keyword>
<keyword evidence="5 6" id="KW-0472">Membrane</keyword>
<evidence type="ECO:0000313" key="9">
    <source>
        <dbReference type="Proteomes" id="UP001500967"/>
    </source>
</evidence>
<feature type="transmembrane region" description="Helical" evidence="6">
    <location>
        <begin position="43"/>
        <end position="68"/>
    </location>
</feature>
<comment type="caution">
    <text evidence="8">The sequence shown here is derived from an EMBL/GenBank/DDBJ whole genome shotgun (WGS) entry which is preliminary data.</text>
</comment>
<evidence type="ECO:0000256" key="3">
    <source>
        <dbReference type="ARBA" id="ARBA00022692"/>
    </source>
</evidence>
<dbReference type="EMBL" id="BAAAGX010000016">
    <property type="protein sequence ID" value="GAA0253793.1"/>
    <property type="molecule type" value="Genomic_DNA"/>
</dbReference>
<feature type="transmembrane region" description="Helical" evidence="6">
    <location>
        <begin position="104"/>
        <end position="124"/>
    </location>
</feature>
<sequence>MTPVPQDTRPDDSVEWVEVHSQGTRAGRPAALVRRGGARLVDVAVCAAVASVSPWWVAALFAAVWLVVPVRLAGATAGKWLFGVRVTRYDGARLTIGRALAREAFVVGSFVITLVAVLNTMVMVNDPRGQGFQDRIADTVAVDATTTGRAPAPPR</sequence>
<gene>
    <name evidence="8" type="ORF">GCM10009539_43730</name>
</gene>
<proteinExistence type="predicted"/>
<dbReference type="Pfam" id="PF06271">
    <property type="entry name" value="RDD"/>
    <property type="match status" value="1"/>
</dbReference>